<keyword evidence="7" id="KW-1185">Reference proteome</keyword>
<reference evidence="7" key="1">
    <citation type="journal article" date="2019" name="Int. J. Syst. Evol. Microbiol.">
        <title>The Global Catalogue of Microorganisms (GCM) 10K type strain sequencing project: providing services to taxonomists for standard genome sequencing and annotation.</title>
        <authorList>
            <consortium name="The Broad Institute Genomics Platform"/>
            <consortium name="The Broad Institute Genome Sequencing Center for Infectious Disease"/>
            <person name="Wu L."/>
            <person name="Ma J."/>
        </authorList>
    </citation>
    <scope>NUCLEOTIDE SEQUENCE [LARGE SCALE GENOMIC DNA]</scope>
    <source>
        <strain evidence="7">JCM 17555</strain>
    </source>
</reference>
<dbReference type="InterPro" id="IPR009057">
    <property type="entry name" value="Homeodomain-like_sf"/>
</dbReference>
<evidence type="ECO:0000256" key="3">
    <source>
        <dbReference type="ARBA" id="ARBA00023163"/>
    </source>
</evidence>
<comment type="caution">
    <text evidence="6">The sequence shown here is derived from an EMBL/GenBank/DDBJ whole genome shotgun (WGS) entry which is preliminary data.</text>
</comment>
<evidence type="ECO:0000313" key="7">
    <source>
        <dbReference type="Proteomes" id="UP001501337"/>
    </source>
</evidence>
<evidence type="ECO:0000313" key="6">
    <source>
        <dbReference type="EMBL" id="GAA3948372.1"/>
    </source>
</evidence>
<proteinExistence type="predicted"/>
<keyword evidence="3" id="KW-0804">Transcription</keyword>
<keyword evidence="1" id="KW-0805">Transcription regulation</keyword>
<gene>
    <name evidence="6" type="ORF">GCM10022278_04460</name>
</gene>
<feature type="DNA-binding region" description="H-T-H motif" evidence="4">
    <location>
        <begin position="39"/>
        <end position="58"/>
    </location>
</feature>
<evidence type="ECO:0000256" key="1">
    <source>
        <dbReference type="ARBA" id="ARBA00023015"/>
    </source>
</evidence>
<dbReference type="Pfam" id="PF17928">
    <property type="entry name" value="TetR_C_22"/>
    <property type="match status" value="1"/>
</dbReference>
<dbReference type="PANTHER" id="PTHR30055">
    <property type="entry name" value="HTH-TYPE TRANSCRIPTIONAL REGULATOR RUTR"/>
    <property type="match status" value="1"/>
</dbReference>
<dbReference type="Pfam" id="PF00440">
    <property type="entry name" value="TetR_N"/>
    <property type="match status" value="1"/>
</dbReference>
<dbReference type="Gene3D" id="1.10.357.10">
    <property type="entry name" value="Tetracycline Repressor, domain 2"/>
    <property type="match status" value="1"/>
</dbReference>
<evidence type="ECO:0000256" key="2">
    <source>
        <dbReference type="ARBA" id="ARBA00023125"/>
    </source>
</evidence>
<dbReference type="Proteomes" id="UP001501337">
    <property type="component" value="Unassembled WGS sequence"/>
</dbReference>
<dbReference type="InterPro" id="IPR001647">
    <property type="entry name" value="HTH_TetR"/>
</dbReference>
<sequence length="177" mass="20171">MGRSGEGRKPVQQRSQARVEAILAVSTMLLIERGTEGLVMRDIARRAKVQIGSLYQYFPNKASILKGLGEQFNKRFEARLFEAWQGCMQNRSPLPVAVDRTVDAAFHFYREEPGFPALWAGFQSEPALSQLDRDDTLHTPVYSQLRWLCVIHNWIDSTCWRSVCCCVKRPEAPSDLP</sequence>
<dbReference type="PROSITE" id="PS50977">
    <property type="entry name" value="HTH_TETR_2"/>
    <property type="match status" value="1"/>
</dbReference>
<accession>A0ABP7NJ61</accession>
<dbReference type="SUPFAM" id="SSF46689">
    <property type="entry name" value="Homeodomain-like"/>
    <property type="match status" value="1"/>
</dbReference>
<protein>
    <recommendedName>
        <fullName evidence="5">HTH tetR-type domain-containing protein</fullName>
    </recommendedName>
</protein>
<dbReference type="RefSeq" id="WP_344802839.1">
    <property type="nucleotide sequence ID" value="NZ_BAABBO010000001.1"/>
</dbReference>
<evidence type="ECO:0000259" key="5">
    <source>
        <dbReference type="PROSITE" id="PS50977"/>
    </source>
</evidence>
<feature type="domain" description="HTH tetR-type" evidence="5">
    <location>
        <begin position="16"/>
        <end position="76"/>
    </location>
</feature>
<keyword evidence="2 4" id="KW-0238">DNA-binding</keyword>
<name>A0ABP7NJ61_9GAMM</name>
<organism evidence="6 7">
    <name type="scientific">Allohahella marinimesophila</name>
    <dbReference type="NCBI Taxonomy" id="1054972"/>
    <lineage>
        <taxon>Bacteria</taxon>
        <taxon>Pseudomonadati</taxon>
        <taxon>Pseudomonadota</taxon>
        <taxon>Gammaproteobacteria</taxon>
        <taxon>Oceanospirillales</taxon>
        <taxon>Hahellaceae</taxon>
        <taxon>Allohahella</taxon>
    </lineage>
</organism>
<dbReference type="EMBL" id="BAABBO010000001">
    <property type="protein sequence ID" value="GAA3948372.1"/>
    <property type="molecule type" value="Genomic_DNA"/>
</dbReference>
<dbReference type="InterPro" id="IPR041674">
    <property type="entry name" value="TetR_C_22"/>
</dbReference>
<evidence type="ECO:0000256" key="4">
    <source>
        <dbReference type="PROSITE-ProRule" id="PRU00335"/>
    </source>
</evidence>
<dbReference type="InterPro" id="IPR050109">
    <property type="entry name" value="HTH-type_TetR-like_transc_reg"/>
</dbReference>
<dbReference type="PRINTS" id="PR00455">
    <property type="entry name" value="HTHTETR"/>
</dbReference>
<dbReference type="PANTHER" id="PTHR30055:SF234">
    <property type="entry name" value="HTH-TYPE TRANSCRIPTIONAL REGULATOR BETI"/>
    <property type="match status" value="1"/>
</dbReference>